<reference evidence="4" key="1">
    <citation type="journal article" date="2023" name="Science">
        <title>Genome structures resolve the early diversification of teleost fishes.</title>
        <authorList>
            <person name="Parey E."/>
            <person name="Louis A."/>
            <person name="Montfort J."/>
            <person name="Bouchez O."/>
            <person name="Roques C."/>
            <person name="Iampietro C."/>
            <person name="Lluch J."/>
            <person name="Castinel A."/>
            <person name="Donnadieu C."/>
            <person name="Desvignes T."/>
            <person name="Floi Bucao C."/>
            <person name="Jouanno E."/>
            <person name="Wen M."/>
            <person name="Mejri S."/>
            <person name="Dirks R."/>
            <person name="Jansen H."/>
            <person name="Henkel C."/>
            <person name="Chen W.J."/>
            <person name="Zahm M."/>
            <person name="Cabau C."/>
            <person name="Klopp C."/>
            <person name="Thompson A.W."/>
            <person name="Robinson-Rechavi M."/>
            <person name="Braasch I."/>
            <person name="Lecointre G."/>
            <person name="Bobe J."/>
            <person name="Postlethwait J.H."/>
            <person name="Berthelot C."/>
            <person name="Roest Crollius H."/>
            <person name="Guiguen Y."/>
        </authorList>
    </citation>
    <scope>NUCLEOTIDE SEQUENCE</scope>
    <source>
        <strain evidence="4">NC1722</strain>
    </source>
</reference>
<feature type="coiled-coil region" evidence="1">
    <location>
        <begin position="296"/>
        <end position="358"/>
    </location>
</feature>
<evidence type="ECO:0000256" key="3">
    <source>
        <dbReference type="SAM" id="Phobius"/>
    </source>
</evidence>
<feature type="compositionally biased region" description="Low complexity" evidence="2">
    <location>
        <begin position="520"/>
        <end position="529"/>
    </location>
</feature>
<feature type="compositionally biased region" description="Basic and acidic residues" evidence="2">
    <location>
        <begin position="623"/>
        <end position="640"/>
    </location>
</feature>
<feature type="compositionally biased region" description="Basic and acidic residues" evidence="2">
    <location>
        <begin position="484"/>
        <end position="515"/>
    </location>
</feature>
<gene>
    <name evidence="4" type="ORF">AAFF_G00187100</name>
</gene>
<dbReference type="PANTHER" id="PTHR22909:SF24">
    <property type="entry name" value="GOLGI INTEGRAL MEMBRANE PROTEIN 4-RELATED"/>
    <property type="match status" value="1"/>
</dbReference>
<feature type="region of interest" description="Disordered" evidence="2">
    <location>
        <begin position="362"/>
        <end position="381"/>
    </location>
</feature>
<feature type="compositionally biased region" description="Low complexity" evidence="2">
    <location>
        <begin position="414"/>
        <end position="424"/>
    </location>
</feature>
<evidence type="ECO:0000256" key="1">
    <source>
        <dbReference type="SAM" id="Coils"/>
    </source>
</evidence>
<protein>
    <recommendedName>
        <fullName evidence="6">Golgi integral membrane protein 4</fullName>
    </recommendedName>
</protein>
<comment type="caution">
    <text evidence="4">The sequence shown here is derived from an EMBL/GenBank/DDBJ whole genome shotgun (WGS) entry which is preliminary data.</text>
</comment>
<dbReference type="AlphaFoldDB" id="A0AAD7SXZ8"/>
<feature type="compositionally biased region" description="Basic and acidic residues" evidence="2">
    <location>
        <begin position="562"/>
        <end position="587"/>
    </location>
</feature>
<dbReference type="Proteomes" id="UP001221898">
    <property type="component" value="Unassembled WGS sequence"/>
</dbReference>
<keyword evidence="3" id="KW-0812">Transmembrane</keyword>
<feature type="transmembrane region" description="Helical" evidence="3">
    <location>
        <begin position="127"/>
        <end position="148"/>
    </location>
</feature>
<feature type="compositionally biased region" description="Basic and acidic residues" evidence="2">
    <location>
        <begin position="599"/>
        <end position="615"/>
    </location>
</feature>
<feature type="region of interest" description="Disordered" evidence="2">
    <location>
        <begin position="412"/>
        <end position="529"/>
    </location>
</feature>
<keyword evidence="5" id="KW-1185">Reference proteome</keyword>
<organism evidence="4 5">
    <name type="scientific">Aldrovandia affinis</name>
    <dbReference type="NCBI Taxonomy" id="143900"/>
    <lineage>
        <taxon>Eukaryota</taxon>
        <taxon>Metazoa</taxon>
        <taxon>Chordata</taxon>
        <taxon>Craniata</taxon>
        <taxon>Vertebrata</taxon>
        <taxon>Euteleostomi</taxon>
        <taxon>Actinopterygii</taxon>
        <taxon>Neopterygii</taxon>
        <taxon>Teleostei</taxon>
        <taxon>Notacanthiformes</taxon>
        <taxon>Halosauridae</taxon>
        <taxon>Aldrovandia</taxon>
    </lineage>
</organism>
<dbReference type="InterPro" id="IPR042336">
    <property type="entry name" value="GOLIM4"/>
</dbReference>
<feature type="compositionally biased region" description="Acidic residues" evidence="2">
    <location>
        <begin position="460"/>
        <end position="483"/>
    </location>
</feature>
<sequence length="677" mass="78312">MKTTGQTSESELSENSIPSRLDTEATVQRGNSATEVFGCGCLYLIAQNICFTAISLYAQIALLLYSIRITPIVSYLTGIDAVGKVNQEQKKFAGVQFEVKSQPVCTAIRNKLINMGNGLCSRKQKKIFQFLLLITVIFGLVYGVIFSYEMHKQLKRTEAMAVKYQQHQESLSAQLQVVYEHRSRLEKYLQREKQDHKKSKEDYLVYKLEAQQTLNKEKQDGSNRYNSLHAQHQTLTNQHDDLKKQFFHLQDVHQVQKVDHSKALDEHREMYHQLQQAKELEISKFKENMYNLMGENKQLRKAHQDIHVQLQDVRQQHKDLQSSHKQLALTLEDHKSALAASQLQVDEYKQLKEKLNKIPSLQQVGQDAPNPPQPAAVKADVHTKVQPRVGEAQGHDPKAAVEPKAQPVVVPQRAAQPEVQAAQGPGPGPEEGGAQEEERRRELAEEEMEQAGQPQRLEDSEQPQEEEGEEEEEEGEQDQPDENALDRDRQEGAQRPAQEPRPDAQREPAVQREALKSPYEQQLEQQRLAAQMAEERRQLLVRQQALQQQRLQDQRDRELLLRSQREKEMQQHREADRKEQLLREHQLRQRNQYENLDADIVHGNEDPQKEEEEVRNPQMHLKQGQEKQEERGIKRERNLAEEEMNPEDDPNNQGEDEFEEAQEQRGEGGQRQTQTDP</sequence>
<dbReference type="PANTHER" id="PTHR22909">
    <property type="entry name" value="GOLGI INTEGRAL MEMBRANE PROTEIN 4"/>
    <property type="match status" value="1"/>
</dbReference>
<evidence type="ECO:0000313" key="4">
    <source>
        <dbReference type="EMBL" id="KAJ8410753.1"/>
    </source>
</evidence>
<evidence type="ECO:0008006" key="6">
    <source>
        <dbReference type="Google" id="ProtNLM"/>
    </source>
</evidence>
<dbReference type="GO" id="GO:0000139">
    <property type="term" value="C:Golgi membrane"/>
    <property type="evidence" value="ECO:0007669"/>
    <property type="project" value="InterPro"/>
</dbReference>
<feature type="transmembrane region" description="Helical" evidence="3">
    <location>
        <begin position="42"/>
        <end position="65"/>
    </location>
</feature>
<evidence type="ECO:0000256" key="2">
    <source>
        <dbReference type="SAM" id="MobiDB-lite"/>
    </source>
</evidence>
<keyword evidence="3" id="KW-1133">Transmembrane helix</keyword>
<feature type="region of interest" description="Disordered" evidence="2">
    <location>
        <begin position="562"/>
        <end position="677"/>
    </location>
</feature>
<keyword evidence="1" id="KW-0175">Coiled coil</keyword>
<feature type="compositionally biased region" description="Acidic residues" evidence="2">
    <location>
        <begin position="641"/>
        <end position="661"/>
    </location>
</feature>
<dbReference type="EMBL" id="JAINUG010000025">
    <property type="protein sequence ID" value="KAJ8410753.1"/>
    <property type="molecule type" value="Genomic_DNA"/>
</dbReference>
<keyword evidence="3" id="KW-0472">Membrane</keyword>
<evidence type="ECO:0000313" key="5">
    <source>
        <dbReference type="Proteomes" id="UP001221898"/>
    </source>
</evidence>
<proteinExistence type="predicted"/>
<accession>A0AAD7SXZ8</accession>
<name>A0AAD7SXZ8_9TELE</name>